<dbReference type="PANTHER" id="PTHR45644:SF56">
    <property type="entry name" value="AAA ATPASE, PUTATIVE (AFU_ORTHOLOGUE AFUA_2G12920)-RELATED"/>
    <property type="match status" value="1"/>
</dbReference>
<feature type="domain" description="AAA+ ATPase" evidence="6">
    <location>
        <begin position="803"/>
        <end position="937"/>
    </location>
</feature>
<protein>
    <recommendedName>
        <fullName evidence="6">AAA+ ATPase domain-containing protein</fullName>
    </recommendedName>
</protein>
<dbReference type="PANTHER" id="PTHR45644">
    <property type="entry name" value="AAA ATPASE, PUTATIVE (AFU_ORTHOLOGUE AFUA_2G12920)-RELATED-RELATED"/>
    <property type="match status" value="1"/>
</dbReference>
<reference evidence="7 8" key="1">
    <citation type="journal article" date="2018" name="PLoS Genet.">
        <title>Repeat elements organise 3D genome structure and mediate transcription in the filamentous fungus Epichloe festucae.</title>
        <authorList>
            <person name="Winter D.J."/>
            <person name="Ganley A.R.D."/>
            <person name="Young C.A."/>
            <person name="Liachko I."/>
            <person name="Schardl C.L."/>
            <person name="Dupont P.Y."/>
            <person name="Berry D."/>
            <person name="Ram A."/>
            <person name="Scott B."/>
            <person name="Cox M.P."/>
        </authorList>
    </citation>
    <scope>NUCLEOTIDE SEQUENCE [LARGE SCALE GENOMIC DNA]</scope>
    <source>
        <strain evidence="7 8">Fl1</strain>
    </source>
</reference>
<feature type="region of interest" description="Disordered" evidence="5">
    <location>
        <begin position="1043"/>
        <end position="1078"/>
    </location>
</feature>
<dbReference type="InterPro" id="IPR003593">
    <property type="entry name" value="AAA+_ATPase"/>
</dbReference>
<keyword evidence="4" id="KW-0067">ATP-binding</keyword>
<dbReference type="SMART" id="SM00382">
    <property type="entry name" value="AAA"/>
    <property type="match status" value="1"/>
</dbReference>
<keyword evidence="3" id="KW-0472">Membrane</keyword>
<dbReference type="Gene3D" id="3.40.50.300">
    <property type="entry name" value="P-loop containing nucleotide triphosphate hydrolases"/>
    <property type="match status" value="1"/>
</dbReference>
<feature type="compositionally biased region" description="Low complexity" evidence="5">
    <location>
        <begin position="134"/>
        <end position="149"/>
    </location>
</feature>
<dbReference type="GO" id="GO:0005524">
    <property type="term" value="F:ATP binding"/>
    <property type="evidence" value="ECO:0007669"/>
    <property type="project" value="UniProtKB-KW"/>
</dbReference>
<dbReference type="Gene3D" id="1.10.8.60">
    <property type="match status" value="1"/>
</dbReference>
<dbReference type="InterPro" id="IPR003959">
    <property type="entry name" value="ATPase_AAA_core"/>
</dbReference>
<keyword evidence="2" id="KW-0547">Nucleotide-binding</keyword>
<evidence type="ECO:0000313" key="7">
    <source>
        <dbReference type="EMBL" id="QPG93761.1"/>
    </source>
</evidence>
<evidence type="ECO:0000256" key="2">
    <source>
        <dbReference type="ARBA" id="ARBA00022741"/>
    </source>
</evidence>
<dbReference type="GO" id="GO:0016887">
    <property type="term" value="F:ATP hydrolysis activity"/>
    <property type="evidence" value="ECO:0007669"/>
    <property type="project" value="InterPro"/>
</dbReference>
<dbReference type="Proteomes" id="UP000594364">
    <property type="component" value="Chromosome 1"/>
</dbReference>
<keyword evidence="3" id="KW-1000">Mitochondrion outer membrane</keyword>
<keyword evidence="8" id="KW-1185">Reference proteome</keyword>
<dbReference type="AlphaFoldDB" id="A0A7S9KK01"/>
<evidence type="ECO:0000313" key="8">
    <source>
        <dbReference type="Proteomes" id="UP000594364"/>
    </source>
</evidence>
<dbReference type="OrthoDB" id="39734at2759"/>
<dbReference type="SUPFAM" id="SSF52540">
    <property type="entry name" value="P-loop containing nucleoside triphosphate hydrolases"/>
    <property type="match status" value="1"/>
</dbReference>
<feature type="compositionally biased region" description="Basic and acidic residues" evidence="5">
    <location>
        <begin position="1064"/>
        <end position="1078"/>
    </location>
</feature>
<organism evidence="7 8">
    <name type="scientific">Epichloe festucae (strain Fl1)</name>
    <dbReference type="NCBI Taxonomy" id="877507"/>
    <lineage>
        <taxon>Eukaryota</taxon>
        <taxon>Fungi</taxon>
        <taxon>Dikarya</taxon>
        <taxon>Ascomycota</taxon>
        <taxon>Pezizomycotina</taxon>
        <taxon>Sordariomycetes</taxon>
        <taxon>Hypocreomycetidae</taxon>
        <taxon>Hypocreales</taxon>
        <taxon>Clavicipitaceae</taxon>
        <taxon>Epichloe</taxon>
    </lineage>
</organism>
<dbReference type="GO" id="GO:0005741">
    <property type="term" value="C:mitochondrial outer membrane"/>
    <property type="evidence" value="ECO:0007669"/>
    <property type="project" value="UniProtKB-SubCell"/>
</dbReference>
<dbReference type="Pfam" id="PF17862">
    <property type="entry name" value="AAA_lid_3"/>
    <property type="match status" value="1"/>
</dbReference>
<gene>
    <name evidence="7" type="ORF">C2857_002285</name>
</gene>
<dbReference type="Pfam" id="PF00004">
    <property type="entry name" value="AAA"/>
    <property type="match status" value="1"/>
</dbReference>
<evidence type="ECO:0000256" key="1">
    <source>
        <dbReference type="ARBA" id="ARBA00004572"/>
    </source>
</evidence>
<keyword evidence="3" id="KW-0496">Mitochondrion</keyword>
<dbReference type="InterPro" id="IPR041569">
    <property type="entry name" value="AAA_lid_3"/>
</dbReference>
<feature type="compositionally biased region" description="Basic and acidic residues" evidence="5">
    <location>
        <begin position="714"/>
        <end position="737"/>
    </location>
</feature>
<dbReference type="InterPro" id="IPR027417">
    <property type="entry name" value="P-loop_NTPase"/>
</dbReference>
<feature type="region of interest" description="Disordered" evidence="5">
    <location>
        <begin position="704"/>
        <end position="737"/>
    </location>
</feature>
<dbReference type="InterPro" id="IPR051701">
    <property type="entry name" value="Mito_OM_Translocase_MSP1"/>
</dbReference>
<name>A0A7S9KK01_EPIFF</name>
<evidence type="ECO:0000256" key="4">
    <source>
        <dbReference type="ARBA" id="ARBA00022840"/>
    </source>
</evidence>
<proteinExistence type="predicted"/>
<evidence type="ECO:0000256" key="3">
    <source>
        <dbReference type="ARBA" id="ARBA00022787"/>
    </source>
</evidence>
<accession>A0A7S9KK01</accession>
<evidence type="ECO:0000256" key="5">
    <source>
        <dbReference type="SAM" id="MobiDB-lite"/>
    </source>
</evidence>
<sequence length="1078" mass="119593">MSTSMPTMLIGDGQSFIQIAFPRERWRVATGEASHDRKVVSWASKGSIDAHPTAGFTQHFGSPARVNDEACASRVMVYVTVSLTVSASLTTSRRAFHSIPYRHNSNGAGSGGKPIDTSITEHENESESPAVAETTGGRTRGLSSGALRSRQARRRTASALPPVKLPPSFICENVSIYTPGQQPRLPDALVEDTMHTKTSRLPVNQAPLSLRSHQAIGSYFDAAVALLLERSCELTSDFDRSYHADENLEWNGVDQIERFSRLCDMILDSAWHLVDSIYPARQAEYSYKIRPFWWWNVYKDLNFGALKSGDQLPTLPATLKEQLRRAESLAYPLAQAVADLPVDTLMGIQKTLDRELQARPSPNFDPQTCKRPITILSTSGYGGKAISEAVGQHVAFWNQADLIHLDAQDLSTLIGDYLGLNWAYARGAVSMMGFRAAELNGKLARDAGFPSLPNDEDDHDAETGILGLRASAGSFEDELQKIRQGEYDCFSKWENLKIDKILDHIIRASELKTSIVSRQAPVLIHLHDIIELSMTLEGSLLIGRLRALVDAAWKQGTRIAIIGSSSCENPSDEYQDAVKQFAATDWVITRHLEPDQVDRRAMGKTQSTRNRLTLQNADYFSENIRNINRMIRALSPDDSPRVLDLSSEGVKSCLRSTDHKFSIFRDSILPAPEVYHLACAFTALEEDHQAGTVATVLSERCSMGPLQQKPGQRINDEAMGENHGEAGERHPSHEDAKADFRGSTKLNEYEKRISSGQINRENLRTTFADVHAPQETISALKLLTSLALVRPDAFAYGVLSQDRIPGCLLYGPPGTGKTMLAKAVAKESGANMLEISGATINDKWVGESEKLIRAVFTLAKRLEPCVVFIDEADSLLANRSMFSNRASHREHINQFLKEWDGLEQTNAFIMVATNRPFDLDDAVLRRLPRKILVDLPLENDRAEILRLLLKDESMDGTVSLEDLSKRTPFYSGSDLKNLCVAAAMAAVEEENEIASRHQSPDEPYQYPARRVLRGDHFESALRQIPASISEDMASLKQIRKFDGEYGNGRRGSRKKSSMGFGIVGDKDKANMSEARIRP</sequence>
<feature type="region of interest" description="Disordered" evidence="5">
    <location>
        <begin position="103"/>
        <end position="159"/>
    </location>
</feature>
<dbReference type="EMBL" id="CP031385">
    <property type="protein sequence ID" value="QPG93761.1"/>
    <property type="molecule type" value="Genomic_DNA"/>
</dbReference>
<comment type="subcellular location">
    <subcellularLocation>
        <location evidence="1">Mitochondrion outer membrane</location>
        <topology evidence="1">Single-pass membrane protein</topology>
    </subcellularLocation>
</comment>
<evidence type="ECO:0000259" key="6">
    <source>
        <dbReference type="SMART" id="SM00382"/>
    </source>
</evidence>